<dbReference type="EMBL" id="CP046522">
    <property type="protein sequence ID" value="QGU94483.1"/>
    <property type="molecule type" value="Genomic_DNA"/>
</dbReference>
<evidence type="ECO:0000313" key="2">
    <source>
        <dbReference type="EMBL" id="QGU94483.1"/>
    </source>
</evidence>
<feature type="transmembrane region" description="Helical" evidence="1">
    <location>
        <begin position="56"/>
        <end position="73"/>
    </location>
</feature>
<accession>A0A6I6EQ00</accession>
<feature type="transmembrane region" description="Helical" evidence="1">
    <location>
        <begin position="261"/>
        <end position="278"/>
    </location>
</feature>
<keyword evidence="1" id="KW-0812">Transmembrane</keyword>
<proteinExistence type="predicted"/>
<dbReference type="Proteomes" id="UP000422764">
    <property type="component" value="Chromosome"/>
</dbReference>
<gene>
    <name evidence="2" type="ORF">GOM49_04635</name>
</gene>
<dbReference type="PANTHER" id="PTHR30354:SF7">
    <property type="entry name" value="BLL7963 PROTEIN"/>
    <property type="match status" value="1"/>
</dbReference>
<feature type="transmembrane region" description="Helical" evidence="1">
    <location>
        <begin position="237"/>
        <end position="255"/>
    </location>
</feature>
<feature type="transmembrane region" description="Helical" evidence="1">
    <location>
        <begin position="140"/>
        <end position="157"/>
    </location>
</feature>
<dbReference type="GO" id="GO:0015128">
    <property type="term" value="F:gluconate transmembrane transporter activity"/>
    <property type="evidence" value="ECO:0007669"/>
    <property type="project" value="InterPro"/>
</dbReference>
<keyword evidence="1" id="KW-1133">Transmembrane helix</keyword>
<dbReference type="PANTHER" id="PTHR30354">
    <property type="entry name" value="GNT FAMILY GLUCONATE TRANSPORTER"/>
    <property type="match status" value="1"/>
</dbReference>
<keyword evidence="3" id="KW-1185">Reference proteome</keyword>
<sequence>MIGIIGLICAIAVLVIGAYKGLGALPLTILASLVAIVTNVMPLWDSFAVHYMKGYTSAYMSYFLLFASSALYAKLMDESGCATTIGYKFIDWFGKKNIMLVTILIVSVLTYGGVSLFVVVYAVAPIMFLLFKEANLPRHLTMACLIVGSATYTMTTLPGSPQLTNVVPTEYLGTTMTAAPILSILCAIGIFSLCLAYCTWAQKKAVARGEVWTYPDNIDPTLFEVKDRSLLPISWKAFTPIVVLLLIIIVGGKFVSNSNMLATSAMLVGALLTFLLNYSKFKGKDWTEVLTNGLGGGISGIGGLAAVLAFGTVVQSSAAFTNIVNWVLGLNMHPYVRGIFATSVFSGITGSSSGGLRLMYQSLGDTFINSGVNLDVLHRLTAIAAGGLDTLPHSPGLFLMFSVLGLNHKNSYRHVFACSVCIPVIVCVVATVACIVLGV</sequence>
<feature type="transmembrane region" description="Helical" evidence="1">
    <location>
        <begin position="27"/>
        <end position="44"/>
    </location>
</feature>
<evidence type="ECO:0000313" key="3">
    <source>
        <dbReference type="Proteomes" id="UP000422764"/>
    </source>
</evidence>
<feature type="transmembrane region" description="Helical" evidence="1">
    <location>
        <begin position="290"/>
        <end position="314"/>
    </location>
</feature>
<feature type="transmembrane region" description="Helical" evidence="1">
    <location>
        <begin position="177"/>
        <end position="198"/>
    </location>
</feature>
<feature type="transmembrane region" description="Helical" evidence="1">
    <location>
        <begin position="415"/>
        <end position="438"/>
    </location>
</feature>
<dbReference type="AlphaFoldDB" id="A0A6I6EQ00"/>
<keyword evidence="1" id="KW-0472">Membrane</keyword>
<dbReference type="InterPro" id="IPR003474">
    <property type="entry name" value="Glcn_transporter"/>
</dbReference>
<feature type="transmembrane region" description="Helical" evidence="1">
    <location>
        <begin position="334"/>
        <end position="356"/>
    </location>
</feature>
<feature type="transmembrane region" description="Helical" evidence="1">
    <location>
        <begin position="98"/>
        <end position="131"/>
    </location>
</feature>
<protein>
    <submittedName>
        <fullName evidence="2">GntP family permease</fullName>
    </submittedName>
</protein>
<dbReference type="GO" id="GO:0005886">
    <property type="term" value="C:plasma membrane"/>
    <property type="evidence" value="ECO:0007669"/>
    <property type="project" value="TreeGrafter"/>
</dbReference>
<evidence type="ECO:0000256" key="1">
    <source>
        <dbReference type="SAM" id="Phobius"/>
    </source>
</evidence>
<name>A0A6I6EQ00_9CLOT</name>
<organism evidence="2 3">
    <name type="scientific">Clostridium bovifaecis</name>
    <dbReference type="NCBI Taxonomy" id="2184719"/>
    <lineage>
        <taxon>Bacteria</taxon>
        <taxon>Bacillati</taxon>
        <taxon>Bacillota</taxon>
        <taxon>Clostridia</taxon>
        <taxon>Eubacteriales</taxon>
        <taxon>Clostridiaceae</taxon>
        <taxon>Clostridium</taxon>
    </lineage>
</organism>
<reference evidence="2 3" key="1">
    <citation type="submission" date="2019-12" db="EMBL/GenBank/DDBJ databases">
        <title>Genome sequenceing of Clostridium bovifaecis.</title>
        <authorList>
            <person name="Yao Y."/>
        </authorList>
    </citation>
    <scope>NUCLEOTIDE SEQUENCE [LARGE SCALE GENOMIC DNA]</scope>
    <source>
        <strain evidence="2 3">BXX</strain>
    </source>
</reference>